<evidence type="ECO:0000256" key="2">
    <source>
        <dbReference type="ARBA" id="ARBA00022490"/>
    </source>
</evidence>
<dbReference type="PROSITE" id="PS51257">
    <property type="entry name" value="PROKAR_LIPOPROTEIN"/>
    <property type="match status" value="1"/>
</dbReference>
<dbReference type="SMART" id="SM00729">
    <property type="entry name" value="Elp3"/>
    <property type="match status" value="1"/>
</dbReference>
<dbReference type="Gene3D" id="3.40.50.12160">
    <property type="entry name" value="Methylthiotransferase, N-terminal domain"/>
    <property type="match status" value="1"/>
</dbReference>
<dbReference type="SFLD" id="SFLDS00029">
    <property type="entry name" value="Radical_SAM"/>
    <property type="match status" value="1"/>
</dbReference>
<feature type="binding site" evidence="8">
    <location>
        <position position="53"/>
    </location>
    <ligand>
        <name>[4Fe-4S] cluster</name>
        <dbReference type="ChEBI" id="CHEBI:49883"/>
        <label>1</label>
    </ligand>
</feature>
<dbReference type="PANTHER" id="PTHR43837">
    <property type="entry name" value="RIBOSOMAL PROTEIN S12 METHYLTHIOTRANSFERASE RIMO"/>
    <property type="match status" value="1"/>
</dbReference>
<sequence length="451" mass="51090">MTPRLCGVSFSLLSLGCAKNLVDSEVMMGTLLDQGACLVEDPKSADVLIINTCCFVDEAKEESIETILQAHQARSTQGGNPQKIVVAGCLSQRFPQELPALLPEIDAFIGLDEVPRIADRVAELLEREKSPSTPPMNWVSPRSRYVPDFDAPRFRLTPKHYAYVKIAEGCNHPCTFCILPQVRGRYRSRTIASIVTEARNLVAQGVRELNLISQDTTYFGQDRRQEGFSESLADLLEALSQIPGDFWVRLLYTHPAHWSDRLIDTLARCPKIARYADIPFQHISDPVLQRMQRGTSESYLRELLQKIRTALPGIVLRTTFIVGFPGETEEDFEKLLEFIREARFERLGVFRYSAEEGTRAAKLPDQIPEPVKRKRRSKLLAAQQETYRQIQTRMLGATLRVLVEDGRWARSEGDAPEVDTRICLTRKAPPGEFVWARLVGIRGYDFWGEPL</sequence>
<comment type="function">
    <text evidence="8">Catalyzes the methylthiolation of an aspartic acid residue of ribosomal protein uS12.</text>
</comment>
<dbReference type="InterPro" id="IPR058240">
    <property type="entry name" value="rSAM_sf"/>
</dbReference>
<dbReference type="GO" id="GO:0103039">
    <property type="term" value="F:protein methylthiotransferase activity"/>
    <property type="evidence" value="ECO:0007669"/>
    <property type="project" value="UniProtKB-EC"/>
</dbReference>
<dbReference type="InterPro" id="IPR007197">
    <property type="entry name" value="rSAM"/>
</dbReference>
<dbReference type="AlphaFoldDB" id="A0A8J2FTA9"/>
<dbReference type="GO" id="GO:0035599">
    <property type="term" value="F:aspartic acid methylthiotransferase activity"/>
    <property type="evidence" value="ECO:0007669"/>
    <property type="project" value="TreeGrafter"/>
</dbReference>
<keyword evidence="6 8" id="KW-0408">Iron</keyword>
<evidence type="ECO:0000256" key="7">
    <source>
        <dbReference type="ARBA" id="ARBA00023014"/>
    </source>
</evidence>
<dbReference type="Pfam" id="PF18693">
    <property type="entry name" value="TRAM_2"/>
    <property type="match status" value="1"/>
</dbReference>
<comment type="similarity">
    <text evidence="8">Belongs to the methylthiotransferase family. RimO subfamily.</text>
</comment>
<feature type="domain" description="Radical SAM core" evidence="10">
    <location>
        <begin position="156"/>
        <end position="389"/>
    </location>
</feature>
<evidence type="ECO:0000259" key="10">
    <source>
        <dbReference type="PROSITE" id="PS51918"/>
    </source>
</evidence>
<evidence type="ECO:0000313" key="11">
    <source>
        <dbReference type="EMBL" id="CAF0702409.1"/>
    </source>
</evidence>
<evidence type="ECO:0000256" key="6">
    <source>
        <dbReference type="ARBA" id="ARBA00023004"/>
    </source>
</evidence>
<gene>
    <name evidence="8 11" type="primary">rimO</name>
    <name evidence="11" type="ORF">MPNT_50065</name>
</gene>
<dbReference type="Pfam" id="PF04055">
    <property type="entry name" value="Radical_SAM"/>
    <property type="match status" value="1"/>
</dbReference>
<organism evidence="11 12">
    <name type="scientific">Candidatus Methylacidithermus pantelleriae</name>
    <dbReference type="NCBI Taxonomy" id="2744239"/>
    <lineage>
        <taxon>Bacteria</taxon>
        <taxon>Pseudomonadati</taxon>
        <taxon>Verrucomicrobiota</taxon>
        <taxon>Methylacidiphilae</taxon>
        <taxon>Methylacidiphilales</taxon>
        <taxon>Methylacidiphilaceae</taxon>
        <taxon>Candidatus Methylacidithermus</taxon>
    </lineage>
</organism>
<reference evidence="11" key="1">
    <citation type="submission" date="2021-02" db="EMBL/GenBank/DDBJ databases">
        <authorList>
            <person name="Cremers G."/>
            <person name="Picone N."/>
        </authorList>
    </citation>
    <scope>NUCLEOTIDE SEQUENCE</scope>
    <source>
        <strain evidence="11">PQ17</strain>
    </source>
</reference>
<dbReference type="GO" id="GO:0046872">
    <property type="term" value="F:metal ion binding"/>
    <property type="evidence" value="ECO:0007669"/>
    <property type="project" value="UniProtKB-KW"/>
</dbReference>
<dbReference type="EC" id="2.8.4.4" evidence="8"/>
<feature type="binding site" evidence="8">
    <location>
        <position position="170"/>
    </location>
    <ligand>
        <name>[4Fe-4S] cluster</name>
        <dbReference type="ChEBI" id="CHEBI:49883"/>
        <label>2</label>
        <note>4Fe-4S-S-AdoMet</note>
    </ligand>
</feature>
<dbReference type="GO" id="GO:0005840">
    <property type="term" value="C:ribosome"/>
    <property type="evidence" value="ECO:0007669"/>
    <property type="project" value="UniProtKB-KW"/>
</dbReference>
<dbReference type="SFLD" id="SFLDG01061">
    <property type="entry name" value="methylthiotransferase"/>
    <property type="match status" value="1"/>
</dbReference>
<dbReference type="Gene3D" id="2.40.50.140">
    <property type="entry name" value="Nucleic acid-binding proteins"/>
    <property type="match status" value="1"/>
</dbReference>
<keyword evidence="4 8" id="KW-0949">S-adenosyl-L-methionine</keyword>
<dbReference type="SFLD" id="SFLDG01082">
    <property type="entry name" value="B12-binding_domain_containing"/>
    <property type="match status" value="1"/>
</dbReference>
<feature type="binding site" evidence="8">
    <location>
        <position position="177"/>
    </location>
    <ligand>
        <name>[4Fe-4S] cluster</name>
        <dbReference type="ChEBI" id="CHEBI:49883"/>
        <label>2</label>
        <note>4Fe-4S-S-AdoMet</note>
    </ligand>
</feature>
<comment type="catalytic activity">
    <reaction evidence="8">
        <text>L-aspartate(89)-[ribosomal protein uS12]-hydrogen + (sulfur carrier)-SH + AH2 + 2 S-adenosyl-L-methionine = 3-methylsulfanyl-L-aspartate(89)-[ribosomal protein uS12]-hydrogen + (sulfur carrier)-H + 5'-deoxyadenosine + L-methionine + A + S-adenosyl-L-homocysteine + 2 H(+)</text>
        <dbReference type="Rhea" id="RHEA:37087"/>
        <dbReference type="Rhea" id="RHEA-COMP:10460"/>
        <dbReference type="Rhea" id="RHEA-COMP:10461"/>
        <dbReference type="Rhea" id="RHEA-COMP:14737"/>
        <dbReference type="Rhea" id="RHEA-COMP:14739"/>
        <dbReference type="ChEBI" id="CHEBI:13193"/>
        <dbReference type="ChEBI" id="CHEBI:15378"/>
        <dbReference type="ChEBI" id="CHEBI:17319"/>
        <dbReference type="ChEBI" id="CHEBI:17499"/>
        <dbReference type="ChEBI" id="CHEBI:29917"/>
        <dbReference type="ChEBI" id="CHEBI:29961"/>
        <dbReference type="ChEBI" id="CHEBI:57844"/>
        <dbReference type="ChEBI" id="CHEBI:57856"/>
        <dbReference type="ChEBI" id="CHEBI:59789"/>
        <dbReference type="ChEBI" id="CHEBI:64428"/>
        <dbReference type="ChEBI" id="CHEBI:73599"/>
        <dbReference type="EC" id="2.8.4.4"/>
    </reaction>
</comment>
<name>A0A8J2FTA9_9BACT</name>
<dbReference type="InterPro" id="IPR038135">
    <property type="entry name" value="Methylthiotransferase_N_sf"/>
</dbReference>
<dbReference type="FunFam" id="3.80.30.20:FF:000001">
    <property type="entry name" value="tRNA-2-methylthio-N(6)-dimethylallyladenosine synthase 2"/>
    <property type="match status" value="1"/>
</dbReference>
<keyword evidence="11" id="KW-0689">Ribosomal protein</keyword>
<dbReference type="SUPFAM" id="SSF102114">
    <property type="entry name" value="Radical SAM enzymes"/>
    <property type="match status" value="1"/>
</dbReference>
<dbReference type="InterPro" id="IPR005840">
    <property type="entry name" value="Ribosomal_uS12_MeSTrfase_RimO"/>
</dbReference>
<keyword evidence="11" id="KW-0687">Ribonucleoprotein</keyword>
<dbReference type="EMBL" id="CAJNOB010000045">
    <property type="protein sequence ID" value="CAF0702409.1"/>
    <property type="molecule type" value="Genomic_DNA"/>
</dbReference>
<dbReference type="Proteomes" id="UP000663859">
    <property type="component" value="Unassembled WGS sequence"/>
</dbReference>
<dbReference type="GO" id="GO:0051539">
    <property type="term" value="F:4 iron, 4 sulfur cluster binding"/>
    <property type="evidence" value="ECO:0007669"/>
    <property type="project" value="UniProtKB-UniRule"/>
</dbReference>
<dbReference type="PROSITE" id="PS51918">
    <property type="entry name" value="RADICAL_SAM"/>
    <property type="match status" value="1"/>
</dbReference>
<dbReference type="InterPro" id="IPR002792">
    <property type="entry name" value="TRAM_dom"/>
</dbReference>
<dbReference type="GO" id="GO:0005829">
    <property type="term" value="C:cytosol"/>
    <property type="evidence" value="ECO:0007669"/>
    <property type="project" value="TreeGrafter"/>
</dbReference>
<feature type="binding site" evidence="8">
    <location>
        <position position="89"/>
    </location>
    <ligand>
        <name>[4Fe-4S] cluster</name>
        <dbReference type="ChEBI" id="CHEBI:49883"/>
        <label>1</label>
    </ligand>
</feature>
<comment type="caution">
    <text evidence="11">The sequence shown here is derived from an EMBL/GenBank/DDBJ whole genome shotgun (WGS) entry which is preliminary data.</text>
</comment>
<dbReference type="InterPro" id="IPR020612">
    <property type="entry name" value="Methylthiotransferase_CS"/>
</dbReference>
<evidence type="ECO:0000256" key="4">
    <source>
        <dbReference type="ARBA" id="ARBA00022691"/>
    </source>
</evidence>
<dbReference type="PANTHER" id="PTHR43837:SF1">
    <property type="entry name" value="RIBOSOMAL PROTEIN US12 METHYLTHIOTRANSFERASE RIMO"/>
    <property type="match status" value="1"/>
</dbReference>
<proteinExistence type="inferred from homology"/>
<dbReference type="PROSITE" id="PS51449">
    <property type="entry name" value="MTTASE_N"/>
    <property type="match status" value="1"/>
</dbReference>
<dbReference type="GO" id="GO:0006400">
    <property type="term" value="P:tRNA modification"/>
    <property type="evidence" value="ECO:0007669"/>
    <property type="project" value="InterPro"/>
</dbReference>
<feature type="binding site" evidence="8">
    <location>
        <position position="174"/>
    </location>
    <ligand>
        <name>[4Fe-4S] cluster</name>
        <dbReference type="ChEBI" id="CHEBI:49883"/>
        <label>2</label>
        <note>4Fe-4S-S-AdoMet</note>
    </ligand>
</feature>
<keyword evidence="2 8" id="KW-0963">Cytoplasm</keyword>
<dbReference type="NCBIfam" id="TIGR01125">
    <property type="entry name" value="30S ribosomal protein S12 methylthiotransferase RimO"/>
    <property type="match status" value="1"/>
</dbReference>
<evidence type="ECO:0000259" key="9">
    <source>
        <dbReference type="PROSITE" id="PS51449"/>
    </source>
</evidence>
<dbReference type="InterPro" id="IPR023404">
    <property type="entry name" value="rSAM_horseshoe"/>
</dbReference>
<dbReference type="InterPro" id="IPR006638">
    <property type="entry name" value="Elp3/MiaA/NifB-like_rSAM"/>
</dbReference>
<feature type="binding site" evidence="8">
    <location>
        <position position="17"/>
    </location>
    <ligand>
        <name>[4Fe-4S] cluster</name>
        <dbReference type="ChEBI" id="CHEBI:49883"/>
        <label>1</label>
    </ligand>
</feature>
<evidence type="ECO:0000256" key="3">
    <source>
        <dbReference type="ARBA" id="ARBA00022679"/>
    </source>
</evidence>
<dbReference type="RefSeq" id="WP_174582314.1">
    <property type="nucleotide sequence ID" value="NZ_CAJNOB010000045.1"/>
</dbReference>
<accession>A0A8J2FTA9</accession>
<dbReference type="SFLD" id="SFLDF00274">
    <property type="entry name" value="ribosomal_protein_S12_methylth"/>
    <property type="match status" value="1"/>
</dbReference>
<dbReference type="HAMAP" id="MF_01865">
    <property type="entry name" value="MTTase_RimO"/>
    <property type="match status" value="1"/>
</dbReference>
<dbReference type="Pfam" id="PF00919">
    <property type="entry name" value="UPF0004"/>
    <property type="match status" value="1"/>
</dbReference>
<evidence type="ECO:0000256" key="5">
    <source>
        <dbReference type="ARBA" id="ARBA00022723"/>
    </source>
</evidence>
<evidence type="ECO:0000256" key="8">
    <source>
        <dbReference type="HAMAP-Rule" id="MF_01865"/>
    </source>
</evidence>
<dbReference type="InterPro" id="IPR012340">
    <property type="entry name" value="NA-bd_OB-fold"/>
</dbReference>
<comment type="subcellular location">
    <subcellularLocation>
        <location evidence="8">Cytoplasm</location>
    </subcellularLocation>
</comment>
<dbReference type="NCBIfam" id="TIGR00089">
    <property type="entry name" value="MiaB/RimO family radical SAM methylthiotransferase"/>
    <property type="match status" value="1"/>
</dbReference>
<dbReference type="Gene3D" id="3.80.30.20">
    <property type="entry name" value="tm_1862 like domain"/>
    <property type="match status" value="1"/>
</dbReference>
<keyword evidence="3 8" id="KW-0808">Transferase</keyword>
<comment type="cofactor">
    <cofactor evidence="8">
        <name>[4Fe-4S] cluster</name>
        <dbReference type="ChEBI" id="CHEBI:49883"/>
    </cofactor>
    <text evidence="8">Binds 2 [4Fe-4S] clusters. One cluster is coordinated with 3 cysteines and an exchangeable S-adenosyl-L-methionine.</text>
</comment>
<dbReference type="InterPro" id="IPR005839">
    <property type="entry name" value="Methylthiotransferase"/>
</dbReference>
<keyword evidence="12" id="KW-1185">Reference proteome</keyword>
<keyword evidence="7 8" id="KW-0411">Iron-sulfur</keyword>
<protein>
    <recommendedName>
        <fullName evidence="8">Ribosomal protein uS12 methylthiotransferase RimO</fullName>
        <shortName evidence="8">uS12 MTTase</shortName>
        <shortName evidence="8">uS12 methylthiotransferase</shortName>
        <ecNumber evidence="8">2.8.4.4</ecNumber>
    </recommendedName>
    <alternativeName>
        <fullName evidence="8">Ribosomal protein uS12 (aspartate-C(3))-methylthiotransferase</fullName>
    </alternativeName>
    <alternativeName>
        <fullName evidence="8">Ribosome maturation factor RimO</fullName>
    </alternativeName>
</protein>
<dbReference type="PROSITE" id="PS01278">
    <property type="entry name" value="MTTASE_RADICAL"/>
    <property type="match status" value="1"/>
</dbReference>
<keyword evidence="5 8" id="KW-0479">Metal-binding</keyword>
<dbReference type="CDD" id="cd01335">
    <property type="entry name" value="Radical_SAM"/>
    <property type="match status" value="1"/>
</dbReference>
<evidence type="ECO:0000256" key="1">
    <source>
        <dbReference type="ARBA" id="ARBA00022485"/>
    </source>
</evidence>
<evidence type="ECO:0000313" key="12">
    <source>
        <dbReference type="Proteomes" id="UP000663859"/>
    </source>
</evidence>
<keyword evidence="1 8" id="KW-0004">4Fe-4S</keyword>
<feature type="domain" description="MTTase N-terminal" evidence="9">
    <location>
        <begin position="8"/>
        <end position="126"/>
    </location>
</feature>
<dbReference type="InterPro" id="IPR013848">
    <property type="entry name" value="Methylthiotransferase_N"/>
</dbReference>